<dbReference type="EMBL" id="KL584703">
    <property type="protein sequence ID" value="KEQ77179.1"/>
    <property type="molecule type" value="Genomic_DNA"/>
</dbReference>
<keyword evidence="2" id="KW-1185">Reference proteome</keyword>
<dbReference type="RefSeq" id="XP_013430687.1">
    <property type="nucleotide sequence ID" value="XM_013575233.1"/>
</dbReference>
<organism evidence="1 2">
    <name type="scientific">Aureobasidium namibiae CBS 147.97</name>
    <dbReference type="NCBI Taxonomy" id="1043004"/>
    <lineage>
        <taxon>Eukaryota</taxon>
        <taxon>Fungi</taxon>
        <taxon>Dikarya</taxon>
        <taxon>Ascomycota</taxon>
        <taxon>Pezizomycotina</taxon>
        <taxon>Dothideomycetes</taxon>
        <taxon>Dothideomycetidae</taxon>
        <taxon>Dothideales</taxon>
        <taxon>Saccotheciaceae</taxon>
        <taxon>Aureobasidium</taxon>
    </lineage>
</organism>
<proteinExistence type="predicted"/>
<dbReference type="HOGENOM" id="CLU_089720_1_0_1"/>
<sequence>MFCTSLRRRSSFASIAPLLVAPSGLAVKGTSSFLARSSTSHDIALPLVEIPRTNNGPKSNRALRLLLLSPNNMSEERLPATIARIQNFIALTGGLDVAIILSLSTSKPFSSANALLNAPDNGMDGLRSYASLQAQFLTRPELAWVPILPLAKLDGIVELIKTHAQSISRPKPRPSSAVRPLDMLAHCSPDLPLPPLAVNLASDVFPSLSHVARAALARRANSSLHDSGGITSSDESLQSDLSGFCVLAEQLDSGVVENMVDFWAEDWAIE</sequence>
<protein>
    <submittedName>
        <fullName evidence="1">Uncharacterized protein</fullName>
    </submittedName>
</protein>
<accession>A0A074X0C5</accession>
<dbReference type="GeneID" id="25408891"/>
<evidence type="ECO:0000313" key="2">
    <source>
        <dbReference type="Proteomes" id="UP000027730"/>
    </source>
</evidence>
<dbReference type="AlphaFoldDB" id="A0A074X0C5"/>
<dbReference type="OrthoDB" id="2129069at2759"/>
<gene>
    <name evidence="1" type="ORF">M436DRAFT_37727</name>
</gene>
<reference evidence="1 2" key="1">
    <citation type="journal article" date="2014" name="BMC Genomics">
        <title>Genome sequencing of four Aureobasidium pullulans varieties: biotechnological potential, stress tolerance, and description of new species.</title>
        <authorList>
            <person name="Gostin Ar C."/>
            <person name="Ohm R.A."/>
            <person name="Kogej T."/>
            <person name="Sonjak S."/>
            <person name="Turk M."/>
            <person name="Zajc J."/>
            <person name="Zalar P."/>
            <person name="Grube M."/>
            <person name="Sun H."/>
            <person name="Han J."/>
            <person name="Sharma A."/>
            <person name="Chiniquy J."/>
            <person name="Ngan C.Y."/>
            <person name="Lipzen A."/>
            <person name="Barry K."/>
            <person name="Grigoriev I.V."/>
            <person name="Gunde-Cimerman N."/>
        </authorList>
    </citation>
    <scope>NUCLEOTIDE SEQUENCE [LARGE SCALE GENOMIC DNA]</scope>
    <source>
        <strain evidence="1 2">CBS 147.97</strain>
    </source>
</reference>
<evidence type="ECO:0000313" key="1">
    <source>
        <dbReference type="EMBL" id="KEQ77179.1"/>
    </source>
</evidence>
<dbReference type="Proteomes" id="UP000027730">
    <property type="component" value="Unassembled WGS sequence"/>
</dbReference>
<name>A0A074X0C5_9PEZI</name>